<evidence type="ECO:0000313" key="2">
    <source>
        <dbReference type="EMBL" id="SHF70949.1"/>
    </source>
</evidence>
<name>A0A1M5DVH4_9BACE</name>
<evidence type="ECO:0000313" key="3">
    <source>
        <dbReference type="Proteomes" id="UP000184436"/>
    </source>
</evidence>
<dbReference type="RefSeq" id="WP_245798589.1">
    <property type="nucleotide sequence ID" value="NZ_FQVD01000031.1"/>
</dbReference>
<dbReference type="Proteomes" id="UP000184436">
    <property type="component" value="Unassembled WGS sequence"/>
</dbReference>
<dbReference type="Pfam" id="PF04230">
    <property type="entry name" value="PS_pyruv_trans"/>
    <property type="match status" value="1"/>
</dbReference>
<feature type="domain" description="Polysaccharide pyruvyl transferase" evidence="1">
    <location>
        <begin position="37"/>
        <end position="301"/>
    </location>
</feature>
<dbReference type="EMBL" id="FQVD01000031">
    <property type="protein sequence ID" value="SHF70949.1"/>
    <property type="molecule type" value="Genomic_DNA"/>
</dbReference>
<organism evidence="2 3">
    <name type="scientific">Bacteroides faecichinchillae</name>
    <dbReference type="NCBI Taxonomy" id="871325"/>
    <lineage>
        <taxon>Bacteria</taxon>
        <taxon>Pseudomonadati</taxon>
        <taxon>Bacteroidota</taxon>
        <taxon>Bacteroidia</taxon>
        <taxon>Bacteroidales</taxon>
        <taxon>Bacteroidaceae</taxon>
        <taxon>Bacteroides</taxon>
    </lineage>
</organism>
<dbReference type="InterPro" id="IPR007345">
    <property type="entry name" value="Polysacch_pyruvyl_Trfase"/>
</dbReference>
<reference evidence="2 3" key="1">
    <citation type="submission" date="2016-11" db="EMBL/GenBank/DDBJ databases">
        <authorList>
            <person name="Jaros S."/>
            <person name="Januszkiewicz K."/>
            <person name="Wedrychowicz H."/>
        </authorList>
    </citation>
    <scope>NUCLEOTIDE SEQUENCE [LARGE SCALE GENOMIC DNA]</scope>
    <source>
        <strain evidence="2 3">DSM 26883</strain>
    </source>
</reference>
<gene>
    <name evidence="2" type="ORF">SAMN05444349_1316</name>
</gene>
<accession>A0A1M5DVH4</accession>
<dbReference type="STRING" id="871325.SAMN05444349_1316"/>
<dbReference type="AlphaFoldDB" id="A0A1M5DVH4"/>
<protein>
    <submittedName>
        <fullName evidence="2">Pyruvyl transferase EpsO</fullName>
    </submittedName>
</protein>
<evidence type="ECO:0000259" key="1">
    <source>
        <dbReference type="Pfam" id="PF04230"/>
    </source>
</evidence>
<keyword evidence="2" id="KW-0808">Transferase</keyword>
<keyword evidence="3" id="KW-1185">Reference proteome</keyword>
<proteinExistence type="predicted"/>
<dbReference type="GO" id="GO:0016740">
    <property type="term" value="F:transferase activity"/>
    <property type="evidence" value="ECO:0007669"/>
    <property type="project" value="UniProtKB-KW"/>
</dbReference>
<sequence length="323" mass="38428">MMVFQMKINELHCEIKKQLVPLIDNDYVLWDLPYYNNIGDILIWEGERQFLNKLPYKCLNSASLYTCTFPKLDPDTIILLQGGGNFGDLWREHQNFRLKVIESYPDNRIIVFPQTVYYEDVEQICRDNDKMRLHKRLTLCARDLLSYNLLKDNFENQVLLLPDMAFCIEEGTFRKWRKKEKSKTLFLQRLDKEAVDVEGLGILQLEENLDIRDWPSIEKESWSMYVFNKMVSLQSILTRKRIRSRGVNFILDWIASSVFRPLLLKQGIGFVSSYHYIYTTRLHVMILSILLHKRVKFIDNSYGKNSSFYDTWLKDLNGVEPYF</sequence>